<reference evidence="1" key="1">
    <citation type="submission" date="2022-11" db="EMBL/GenBank/DDBJ databases">
        <authorList>
            <person name="Hyden B.L."/>
            <person name="Feng K."/>
            <person name="Yates T."/>
            <person name="Jawdy S."/>
            <person name="Smart L.B."/>
            <person name="Muchero W."/>
        </authorList>
    </citation>
    <scope>NUCLEOTIDE SEQUENCE</scope>
    <source>
        <tissue evidence="1">Shoot tip</tissue>
    </source>
</reference>
<sequence length="124" mass="12814">MSGMYANDCFVLHESHAQPIAQEEATMAVAFLGSGSPLRSLRCGRSGLALPDGSYLSPLVFHEFSLGSSSCVLVGPLGLSVLLLLSTQQPLVLKSAVDGRVLKADAGFGPIVLGLSTGYLCGFA</sequence>
<keyword evidence="2" id="KW-1185">Reference proteome</keyword>
<evidence type="ECO:0000313" key="2">
    <source>
        <dbReference type="Proteomes" id="UP001151529"/>
    </source>
</evidence>
<dbReference type="EMBL" id="JAPFFL010000002">
    <property type="protein sequence ID" value="KAJ6742995.1"/>
    <property type="molecule type" value="Genomic_DNA"/>
</dbReference>
<gene>
    <name evidence="1" type="ORF">OIU85_017018</name>
</gene>
<protein>
    <submittedName>
        <fullName evidence="1">Uncharacterized protein</fullName>
    </submittedName>
</protein>
<dbReference type="Proteomes" id="UP001151529">
    <property type="component" value="Chromosome 6"/>
</dbReference>
<evidence type="ECO:0000313" key="1">
    <source>
        <dbReference type="EMBL" id="KAJ6742995.1"/>
    </source>
</evidence>
<name>A0A9Q0ZQA4_SALVM</name>
<comment type="caution">
    <text evidence="1">The sequence shown here is derived from an EMBL/GenBank/DDBJ whole genome shotgun (WGS) entry which is preliminary data.</text>
</comment>
<accession>A0A9Q0ZQA4</accession>
<dbReference type="AlphaFoldDB" id="A0A9Q0ZQA4"/>
<proteinExistence type="predicted"/>
<reference evidence="1" key="2">
    <citation type="journal article" date="2023" name="Int. J. Mol. Sci.">
        <title>De Novo Assembly and Annotation of 11 Diverse Shrub Willow (Salix) Genomes Reveals Novel Gene Organization in Sex-Linked Regions.</title>
        <authorList>
            <person name="Hyden B."/>
            <person name="Feng K."/>
            <person name="Yates T.B."/>
            <person name="Jawdy S."/>
            <person name="Cereghino C."/>
            <person name="Smart L.B."/>
            <person name="Muchero W."/>
        </authorList>
    </citation>
    <scope>NUCLEOTIDE SEQUENCE [LARGE SCALE GENOMIC DNA]</scope>
    <source>
        <tissue evidence="1">Shoot tip</tissue>
    </source>
</reference>
<organism evidence="1 2">
    <name type="scientific">Salix viminalis</name>
    <name type="common">Common osier</name>
    <name type="synonym">Basket willow</name>
    <dbReference type="NCBI Taxonomy" id="40686"/>
    <lineage>
        <taxon>Eukaryota</taxon>
        <taxon>Viridiplantae</taxon>
        <taxon>Streptophyta</taxon>
        <taxon>Embryophyta</taxon>
        <taxon>Tracheophyta</taxon>
        <taxon>Spermatophyta</taxon>
        <taxon>Magnoliopsida</taxon>
        <taxon>eudicotyledons</taxon>
        <taxon>Gunneridae</taxon>
        <taxon>Pentapetalae</taxon>
        <taxon>rosids</taxon>
        <taxon>fabids</taxon>
        <taxon>Malpighiales</taxon>
        <taxon>Salicaceae</taxon>
        <taxon>Saliceae</taxon>
        <taxon>Salix</taxon>
    </lineage>
</organism>